<reference evidence="2" key="2">
    <citation type="submission" date="2020-09" db="EMBL/GenBank/DDBJ databases">
        <authorList>
            <person name="Sun Q."/>
            <person name="Zhou Y."/>
        </authorList>
    </citation>
    <scope>NUCLEOTIDE SEQUENCE</scope>
    <source>
        <strain evidence="2">CGMCC 1.10998</strain>
    </source>
</reference>
<reference evidence="2" key="1">
    <citation type="journal article" date="2014" name="Int. J. Syst. Evol. Microbiol.">
        <title>Complete genome sequence of Corynebacterium casei LMG S-19264T (=DSM 44701T), isolated from a smear-ripened cheese.</title>
        <authorList>
            <consortium name="US DOE Joint Genome Institute (JGI-PGF)"/>
            <person name="Walter F."/>
            <person name="Albersmeier A."/>
            <person name="Kalinowski J."/>
            <person name="Ruckert C."/>
        </authorList>
    </citation>
    <scope>NUCLEOTIDE SEQUENCE</scope>
    <source>
        <strain evidence="2">CGMCC 1.10998</strain>
    </source>
</reference>
<dbReference type="Proteomes" id="UP000637423">
    <property type="component" value="Unassembled WGS sequence"/>
</dbReference>
<accession>A0A916UA76</accession>
<sequence length="76" mass="7732">MPLTASRLPGLPAGRLQLTAVLAAAFCTVRVRLLPPAATSVALAATLMGVATEEGACPPPPQAASARLSEVINKKR</sequence>
<keyword evidence="3" id="KW-1185">Reference proteome</keyword>
<gene>
    <name evidence="2" type="ORF">GCM10011396_09690</name>
</gene>
<evidence type="ECO:0000256" key="1">
    <source>
        <dbReference type="SAM" id="MobiDB-lite"/>
    </source>
</evidence>
<comment type="caution">
    <text evidence="2">The sequence shown here is derived from an EMBL/GenBank/DDBJ whole genome shotgun (WGS) entry which is preliminary data.</text>
</comment>
<dbReference type="EMBL" id="BMED01000001">
    <property type="protein sequence ID" value="GGC64735.1"/>
    <property type="molecule type" value="Genomic_DNA"/>
</dbReference>
<name>A0A916UA76_9BURK</name>
<proteinExistence type="predicted"/>
<evidence type="ECO:0000313" key="2">
    <source>
        <dbReference type="EMBL" id="GGC64735.1"/>
    </source>
</evidence>
<organism evidence="2 3">
    <name type="scientific">Undibacterium terreum</name>
    <dbReference type="NCBI Taxonomy" id="1224302"/>
    <lineage>
        <taxon>Bacteria</taxon>
        <taxon>Pseudomonadati</taxon>
        <taxon>Pseudomonadota</taxon>
        <taxon>Betaproteobacteria</taxon>
        <taxon>Burkholderiales</taxon>
        <taxon>Oxalobacteraceae</taxon>
        <taxon>Undibacterium</taxon>
    </lineage>
</organism>
<feature type="region of interest" description="Disordered" evidence="1">
    <location>
        <begin position="55"/>
        <end position="76"/>
    </location>
</feature>
<protein>
    <submittedName>
        <fullName evidence="2">Uncharacterized protein</fullName>
    </submittedName>
</protein>
<dbReference type="AlphaFoldDB" id="A0A916UA76"/>
<evidence type="ECO:0000313" key="3">
    <source>
        <dbReference type="Proteomes" id="UP000637423"/>
    </source>
</evidence>